<sequence length="391" mass="45150">MPWLEMCPMDQKVLFMADYLRGGITMTALCARYGISRKTGYKWTSRYREQGLGGLESQSRAPLQISGKTPYAIREAIISLRRKFRVRLGPKKLLKLLEEQFPPEELPSTTTVYNILRKAGLIKPKRRRQRVPASRHPFADVQDPNEVWSVDFKGQFKMQDGRWCYPLTVMDHSSRYLLGCQGLVSTRFALSKPVFVRLFKEFGLPSRIRSDNGVPFATVARGGLSKLSIWWLHLGILPERIEPGKPQQNGQHERMHRTLKEWVLPAPAANMVDQQQDLDRFRHFYNCERPHEALQQTMPDCVYTPSPRPYPSRLPPLHYPSYFDVKKVQPSGVVYWRGCQVYVAYLLAGEQVGLEEVADGIWDLYFGPIRLGGFDIRTMKEKSARYLTIKV</sequence>
<evidence type="ECO:0000313" key="3">
    <source>
        <dbReference type="Proteomes" id="UP000078070"/>
    </source>
</evidence>
<proteinExistence type="predicted"/>
<keyword evidence="3" id="KW-1185">Reference proteome</keyword>
<dbReference type="PANTHER" id="PTHR47515">
    <property type="entry name" value="LOW CALCIUM RESPONSE LOCUS PROTEIN T"/>
    <property type="match status" value="1"/>
</dbReference>
<dbReference type="Gene3D" id="3.30.420.10">
    <property type="entry name" value="Ribonuclease H-like superfamily/Ribonuclease H"/>
    <property type="match status" value="1"/>
</dbReference>
<dbReference type="InterPro" id="IPR012337">
    <property type="entry name" value="RNaseH-like_sf"/>
</dbReference>
<dbReference type="PANTHER" id="PTHR47515:SF2">
    <property type="entry name" value="INTEGRASE CORE DOMAIN PROTEIN"/>
    <property type="match status" value="1"/>
</dbReference>
<dbReference type="KEGG" id="mars:A8C75_13790"/>
<evidence type="ECO:0000259" key="1">
    <source>
        <dbReference type="PROSITE" id="PS50994"/>
    </source>
</evidence>
<dbReference type="Pfam" id="PF13683">
    <property type="entry name" value="rve_3"/>
    <property type="match status" value="1"/>
</dbReference>
<dbReference type="EMBL" id="CP015839">
    <property type="protein sequence ID" value="ANG63436.1"/>
    <property type="molecule type" value="Genomic_DNA"/>
</dbReference>
<dbReference type="Pfam" id="PF13565">
    <property type="entry name" value="HTH_32"/>
    <property type="match status" value="1"/>
</dbReference>
<gene>
    <name evidence="2" type="ORF">A8C75_13790</name>
</gene>
<reference evidence="3" key="1">
    <citation type="submission" date="2016-05" db="EMBL/GenBank/DDBJ databases">
        <authorList>
            <person name="Baek K."/>
            <person name="Yang S.-J."/>
        </authorList>
    </citation>
    <scope>NUCLEOTIDE SEQUENCE [LARGE SCALE GENOMIC DNA]</scope>
    <source>
        <strain evidence="3">ST58-10</strain>
    </source>
</reference>
<dbReference type="GO" id="GO:0015074">
    <property type="term" value="P:DNA integration"/>
    <property type="evidence" value="ECO:0007669"/>
    <property type="project" value="InterPro"/>
</dbReference>
<dbReference type="InterPro" id="IPR001584">
    <property type="entry name" value="Integrase_cat-core"/>
</dbReference>
<evidence type="ECO:0000313" key="2">
    <source>
        <dbReference type="EMBL" id="ANG63436.1"/>
    </source>
</evidence>
<dbReference type="AlphaFoldDB" id="A0A1A9EZR3"/>
<dbReference type="STRING" id="1821621.A8C75_13790"/>
<dbReference type="SUPFAM" id="SSF53098">
    <property type="entry name" value="Ribonuclease H-like"/>
    <property type="match status" value="1"/>
</dbReference>
<dbReference type="OrthoDB" id="9774685at2"/>
<dbReference type="InterPro" id="IPR036397">
    <property type="entry name" value="RNaseH_sf"/>
</dbReference>
<feature type="domain" description="Integrase catalytic" evidence="1">
    <location>
        <begin position="140"/>
        <end position="307"/>
    </location>
</feature>
<dbReference type="Proteomes" id="UP000078070">
    <property type="component" value="Chromosome"/>
</dbReference>
<protein>
    <submittedName>
        <fullName evidence="2">Integrase</fullName>
    </submittedName>
</protein>
<name>A0A1A9EZR3_9GAMM</name>
<dbReference type="InterPro" id="IPR009057">
    <property type="entry name" value="Homeodomain-like_sf"/>
</dbReference>
<accession>A0A1A9EZR3</accession>
<dbReference type="InterPro" id="IPR036388">
    <property type="entry name" value="WH-like_DNA-bd_sf"/>
</dbReference>
<dbReference type="SUPFAM" id="SSF46689">
    <property type="entry name" value="Homeodomain-like"/>
    <property type="match status" value="1"/>
</dbReference>
<dbReference type="Gene3D" id="1.10.10.10">
    <property type="entry name" value="Winged helix-like DNA-binding domain superfamily/Winged helix DNA-binding domain"/>
    <property type="match status" value="1"/>
</dbReference>
<dbReference type="GO" id="GO:0003676">
    <property type="term" value="F:nucleic acid binding"/>
    <property type="evidence" value="ECO:0007669"/>
    <property type="project" value="InterPro"/>
</dbReference>
<organism evidence="2 3">
    <name type="scientific">Marinobacterium aestuarii</name>
    <dbReference type="NCBI Taxonomy" id="1821621"/>
    <lineage>
        <taxon>Bacteria</taxon>
        <taxon>Pseudomonadati</taxon>
        <taxon>Pseudomonadota</taxon>
        <taxon>Gammaproteobacteria</taxon>
        <taxon>Oceanospirillales</taxon>
        <taxon>Oceanospirillaceae</taxon>
        <taxon>Marinobacterium</taxon>
    </lineage>
</organism>
<dbReference type="PROSITE" id="PS50994">
    <property type="entry name" value="INTEGRASE"/>
    <property type="match status" value="1"/>
</dbReference>
<reference evidence="2 3" key="2">
    <citation type="journal article" date="2018" name="Int. J. Syst. Evol. Microbiol.">
        <title>Marinobacterium aestuarii sp. nov., a benzene-degrading marine bacterium isolated from estuary sediment.</title>
        <authorList>
            <person name="Bae S.S."/>
            <person name="Jung J."/>
            <person name="Chung D."/>
            <person name="Baek K."/>
        </authorList>
    </citation>
    <scope>NUCLEOTIDE SEQUENCE [LARGE SCALE GENOMIC DNA]</scope>
    <source>
        <strain evidence="2 3">ST58-10</strain>
    </source>
</reference>